<dbReference type="AlphaFoldDB" id="A0A7S0BJ03"/>
<protein>
    <submittedName>
        <fullName evidence="1">Uncharacterized protein</fullName>
    </submittedName>
</protein>
<gene>
    <name evidence="1" type="ORF">RMAR0315_LOCUS4553</name>
</gene>
<evidence type="ECO:0000313" key="1">
    <source>
        <dbReference type="EMBL" id="CAD8394568.1"/>
    </source>
</evidence>
<reference evidence="1" key="1">
    <citation type="submission" date="2021-01" db="EMBL/GenBank/DDBJ databases">
        <authorList>
            <person name="Corre E."/>
            <person name="Pelletier E."/>
            <person name="Niang G."/>
            <person name="Scheremetjew M."/>
            <person name="Finn R."/>
            <person name="Kale V."/>
            <person name="Holt S."/>
            <person name="Cochrane G."/>
            <person name="Meng A."/>
            <person name="Brown T."/>
            <person name="Cohen L."/>
        </authorList>
    </citation>
    <scope>NUCLEOTIDE SEQUENCE</scope>
    <source>
        <strain evidence="1">UTEX LB 2760</strain>
    </source>
</reference>
<name>A0A7S0BJ03_9RHOD</name>
<dbReference type="EMBL" id="HBEK01008349">
    <property type="protein sequence ID" value="CAD8394568.1"/>
    <property type="molecule type" value="Transcribed_RNA"/>
</dbReference>
<organism evidence="1">
    <name type="scientific">Rhodosorus marinus</name>
    <dbReference type="NCBI Taxonomy" id="101924"/>
    <lineage>
        <taxon>Eukaryota</taxon>
        <taxon>Rhodophyta</taxon>
        <taxon>Stylonematophyceae</taxon>
        <taxon>Stylonematales</taxon>
        <taxon>Stylonemataceae</taxon>
        <taxon>Rhodosorus</taxon>
    </lineage>
</organism>
<accession>A0A7S0BJ03</accession>
<proteinExistence type="predicted"/>
<sequence>MDVIYTTGDHERSEAVEGVAWMVERMWFHASMNSRTNLRELLSGFGDLTVAAKNENVLVQRPPRKSQVSASGRDLSLTAWCEFAITRLELYSFMTLPKLLSIWKGVYGYEIFCFRLLPLLGH</sequence>